<dbReference type="AlphaFoldDB" id="A0A1I7TBF4"/>
<evidence type="ECO:0000313" key="5">
    <source>
        <dbReference type="Proteomes" id="UP000095282"/>
    </source>
</evidence>
<dbReference type="WBParaSite" id="Csp11.Scaffold571.g4298.t1">
    <property type="protein sequence ID" value="Csp11.Scaffold571.g4298.t1"/>
    <property type="gene ID" value="Csp11.Scaffold571.g4298"/>
</dbReference>
<evidence type="ECO:0000259" key="4">
    <source>
        <dbReference type="PROSITE" id="PS50102"/>
    </source>
</evidence>
<evidence type="ECO:0000256" key="2">
    <source>
        <dbReference type="PROSITE-ProRule" id="PRU00176"/>
    </source>
</evidence>
<organism evidence="5 6">
    <name type="scientific">Caenorhabditis tropicalis</name>
    <dbReference type="NCBI Taxonomy" id="1561998"/>
    <lineage>
        <taxon>Eukaryota</taxon>
        <taxon>Metazoa</taxon>
        <taxon>Ecdysozoa</taxon>
        <taxon>Nematoda</taxon>
        <taxon>Chromadorea</taxon>
        <taxon>Rhabditida</taxon>
        <taxon>Rhabditina</taxon>
        <taxon>Rhabditomorpha</taxon>
        <taxon>Rhabditoidea</taxon>
        <taxon>Rhabditidae</taxon>
        <taxon>Peloderinae</taxon>
        <taxon>Caenorhabditis</taxon>
    </lineage>
</organism>
<dbReference type="InterPro" id="IPR035979">
    <property type="entry name" value="RBD_domain_sf"/>
</dbReference>
<dbReference type="PROSITE" id="PS50102">
    <property type="entry name" value="RRM"/>
    <property type="match status" value="1"/>
</dbReference>
<evidence type="ECO:0000313" key="6">
    <source>
        <dbReference type="WBParaSite" id="Csp11.Scaffold571.g4298.t1"/>
    </source>
</evidence>
<dbReference type="GO" id="GO:0003730">
    <property type="term" value="F:mRNA 3'-UTR binding"/>
    <property type="evidence" value="ECO:0007669"/>
    <property type="project" value="TreeGrafter"/>
</dbReference>
<dbReference type="PANTHER" id="PTHR48026">
    <property type="entry name" value="HOMOLOGOUS TO DROSOPHILA SQD (SQUID) PROTEIN"/>
    <property type="match status" value="1"/>
</dbReference>
<evidence type="ECO:0000256" key="1">
    <source>
        <dbReference type="ARBA" id="ARBA00022884"/>
    </source>
</evidence>
<sequence length="312" mass="35291">MVKRIFVQGLNSDTTEATVRKYFENFGKLYECVVPIPTRYAVEDTGPDDEEIEQRSSIRYKSVGSQDVLDNELNVSPYDSEKHGSFENYMKKIGEGELFSESSKPVCAGYAYITFVDMDGFSRCMKSDIHEIDRARCTVEQAKDDENGTIKVDSKRLFVSFFPLDRLTGQELKTSFRSYGKITDVEFVSDNQGPLHFCIITFADSSSVDTIISKSIYIRGVLLFTRRAVLKEFIKIAEHKVKVQSQLQKVQLLPNHTAYPMPSQPVSSYSSSFSSQQPYDPSAAAGYAPLYSQTEVSETDPNSQYGYGPRKW</sequence>
<dbReference type="Proteomes" id="UP000095282">
    <property type="component" value="Unplaced"/>
</dbReference>
<keyword evidence="5" id="KW-1185">Reference proteome</keyword>
<dbReference type="Gene3D" id="3.30.70.330">
    <property type="match status" value="2"/>
</dbReference>
<accession>A0A1I7TBF4</accession>
<dbReference type="GO" id="GO:0071013">
    <property type="term" value="C:catalytic step 2 spliceosome"/>
    <property type="evidence" value="ECO:0007669"/>
    <property type="project" value="TreeGrafter"/>
</dbReference>
<dbReference type="CDD" id="cd00590">
    <property type="entry name" value="RRM_SF"/>
    <property type="match status" value="1"/>
</dbReference>
<reference evidence="6" key="1">
    <citation type="submission" date="2016-11" db="UniProtKB">
        <authorList>
            <consortium name="WormBaseParasite"/>
        </authorList>
    </citation>
    <scope>IDENTIFICATION</scope>
</reference>
<dbReference type="SMART" id="SM00360">
    <property type="entry name" value="RRM"/>
    <property type="match status" value="2"/>
</dbReference>
<dbReference type="eggNOG" id="ENOG502QXGP">
    <property type="taxonomic scope" value="Eukaryota"/>
</dbReference>
<feature type="domain" description="RRM" evidence="4">
    <location>
        <begin position="155"/>
        <end position="236"/>
    </location>
</feature>
<feature type="compositionally biased region" description="Low complexity" evidence="3">
    <location>
        <begin position="263"/>
        <end position="282"/>
    </location>
</feature>
<proteinExistence type="predicted"/>
<evidence type="ECO:0000256" key="3">
    <source>
        <dbReference type="SAM" id="MobiDB-lite"/>
    </source>
</evidence>
<dbReference type="Pfam" id="PF00076">
    <property type="entry name" value="RRM_1"/>
    <property type="match status" value="1"/>
</dbReference>
<dbReference type="InterPro" id="IPR012677">
    <property type="entry name" value="Nucleotide-bd_a/b_plait_sf"/>
</dbReference>
<protein>
    <submittedName>
        <fullName evidence="6">RRM domain-containing protein</fullName>
    </submittedName>
</protein>
<dbReference type="PANTHER" id="PTHR48026:SF21">
    <property type="entry name" value="RNA-BINDING PROTEIN R05D3.8-RELATED"/>
    <property type="match status" value="1"/>
</dbReference>
<name>A0A1I7TBF4_9PELO</name>
<feature type="region of interest" description="Disordered" evidence="3">
    <location>
        <begin position="293"/>
        <end position="312"/>
    </location>
</feature>
<dbReference type="InterPro" id="IPR000504">
    <property type="entry name" value="RRM_dom"/>
</dbReference>
<feature type="region of interest" description="Disordered" evidence="3">
    <location>
        <begin position="263"/>
        <end position="285"/>
    </location>
</feature>
<keyword evidence="1 2" id="KW-0694">RNA-binding</keyword>
<dbReference type="SUPFAM" id="SSF54928">
    <property type="entry name" value="RNA-binding domain, RBD"/>
    <property type="match status" value="2"/>
</dbReference>
<dbReference type="GO" id="GO:0000398">
    <property type="term" value="P:mRNA splicing, via spliceosome"/>
    <property type="evidence" value="ECO:0007669"/>
    <property type="project" value="TreeGrafter"/>
</dbReference>
<dbReference type="STRING" id="1561998.A0A1I7TBF4"/>
<feature type="compositionally biased region" description="Polar residues" evidence="3">
    <location>
        <begin position="293"/>
        <end position="305"/>
    </location>
</feature>